<dbReference type="PANTHER" id="PTHR21240">
    <property type="entry name" value="2-AMINO-3-CARBOXYLMUCONATE-6-SEMIALDEHYDE DECARBOXYLASE"/>
    <property type="match status" value="1"/>
</dbReference>
<evidence type="ECO:0000313" key="5">
    <source>
        <dbReference type="EMBL" id="KAJ7230062.1"/>
    </source>
</evidence>
<comment type="similarity">
    <text evidence="3">Belongs to the metallo-dependent hydrolases superfamily.</text>
</comment>
<evidence type="ECO:0000259" key="4">
    <source>
        <dbReference type="Pfam" id="PF04909"/>
    </source>
</evidence>
<dbReference type="InterPro" id="IPR006680">
    <property type="entry name" value="Amidohydro-rel"/>
</dbReference>
<evidence type="ECO:0000256" key="2">
    <source>
        <dbReference type="ARBA" id="ARBA00023239"/>
    </source>
</evidence>
<dbReference type="InterPro" id="IPR032466">
    <property type="entry name" value="Metal_Hydrolase"/>
</dbReference>
<keyword evidence="6" id="KW-1185">Reference proteome</keyword>
<evidence type="ECO:0000313" key="6">
    <source>
        <dbReference type="Proteomes" id="UP001219525"/>
    </source>
</evidence>
<dbReference type="EMBL" id="JARJCW010000001">
    <property type="protein sequence ID" value="KAJ7230062.1"/>
    <property type="molecule type" value="Genomic_DNA"/>
</dbReference>
<keyword evidence="1 3" id="KW-0210">Decarboxylase</keyword>
<evidence type="ECO:0000256" key="1">
    <source>
        <dbReference type="ARBA" id="ARBA00022793"/>
    </source>
</evidence>
<organism evidence="5 6">
    <name type="scientific">Mycena pura</name>
    <dbReference type="NCBI Taxonomy" id="153505"/>
    <lineage>
        <taxon>Eukaryota</taxon>
        <taxon>Fungi</taxon>
        <taxon>Dikarya</taxon>
        <taxon>Basidiomycota</taxon>
        <taxon>Agaricomycotina</taxon>
        <taxon>Agaricomycetes</taxon>
        <taxon>Agaricomycetidae</taxon>
        <taxon>Agaricales</taxon>
        <taxon>Marasmiineae</taxon>
        <taxon>Mycenaceae</taxon>
        <taxon>Mycena</taxon>
    </lineage>
</organism>
<feature type="domain" description="Amidohydrolase-related" evidence="4">
    <location>
        <begin position="9"/>
        <end position="147"/>
    </location>
</feature>
<dbReference type="InterPro" id="IPR032465">
    <property type="entry name" value="ACMSD"/>
</dbReference>
<reference evidence="5" key="1">
    <citation type="submission" date="2023-03" db="EMBL/GenBank/DDBJ databases">
        <title>Massive genome expansion in bonnet fungi (Mycena s.s.) driven by repeated elements and novel gene families across ecological guilds.</title>
        <authorList>
            <consortium name="Lawrence Berkeley National Laboratory"/>
            <person name="Harder C.B."/>
            <person name="Miyauchi S."/>
            <person name="Viragh M."/>
            <person name="Kuo A."/>
            <person name="Thoen E."/>
            <person name="Andreopoulos B."/>
            <person name="Lu D."/>
            <person name="Skrede I."/>
            <person name="Drula E."/>
            <person name="Henrissat B."/>
            <person name="Morin E."/>
            <person name="Kohler A."/>
            <person name="Barry K."/>
            <person name="LaButti K."/>
            <person name="Morin E."/>
            <person name="Salamov A."/>
            <person name="Lipzen A."/>
            <person name="Mereny Z."/>
            <person name="Hegedus B."/>
            <person name="Baldrian P."/>
            <person name="Stursova M."/>
            <person name="Weitz H."/>
            <person name="Taylor A."/>
            <person name="Grigoriev I.V."/>
            <person name="Nagy L.G."/>
            <person name="Martin F."/>
            <person name="Kauserud H."/>
        </authorList>
    </citation>
    <scope>NUCLEOTIDE SEQUENCE</scope>
    <source>
        <strain evidence="5">9144</strain>
    </source>
</reference>
<dbReference type="GO" id="GO:0016787">
    <property type="term" value="F:hydrolase activity"/>
    <property type="evidence" value="ECO:0007669"/>
    <property type="project" value="InterPro"/>
</dbReference>
<feature type="non-terminal residue" evidence="5">
    <location>
        <position position="179"/>
    </location>
</feature>
<dbReference type="SUPFAM" id="SSF51556">
    <property type="entry name" value="Metallo-dependent hydrolases"/>
    <property type="match status" value="1"/>
</dbReference>
<comment type="caution">
    <text evidence="5">The sequence shown here is derived from an EMBL/GenBank/DDBJ whole genome shotgun (WGS) entry which is preliminary data.</text>
</comment>
<evidence type="ECO:0000256" key="3">
    <source>
        <dbReference type="RuleBase" id="RU366045"/>
    </source>
</evidence>
<dbReference type="Pfam" id="PF04909">
    <property type="entry name" value="Amidohydro_2"/>
    <property type="match status" value="1"/>
</dbReference>
<dbReference type="GO" id="GO:0016831">
    <property type="term" value="F:carboxy-lyase activity"/>
    <property type="evidence" value="ECO:0007669"/>
    <property type="project" value="UniProtKB-KW"/>
</dbReference>
<dbReference type="AlphaFoldDB" id="A0AAD7E679"/>
<gene>
    <name evidence="5" type="ORF">GGX14DRAFT_343991</name>
</gene>
<dbReference type="Proteomes" id="UP001219525">
    <property type="component" value="Unassembled WGS sequence"/>
</dbReference>
<sequence>LAANLLDIHNQRLAQMDETGIDYMVLSCAQPCVQQGISDQAEAEAMARNVNDQLAAAISNNTFRFGGFATLAMHNATTAAFELERAVRELGFLGALINDYQQSGSNNEDLLYYDQPEYDVFWEMVTDLDVPIYFHPRANIQQLQDLEYQHSVWLLGAGQDFAATLSTHILGLCANGVFE</sequence>
<name>A0AAD7E679_9AGAR</name>
<dbReference type="GO" id="GO:0005829">
    <property type="term" value="C:cytosol"/>
    <property type="evidence" value="ECO:0007669"/>
    <property type="project" value="TreeGrafter"/>
</dbReference>
<accession>A0AAD7E679</accession>
<dbReference type="Gene3D" id="3.20.20.140">
    <property type="entry name" value="Metal-dependent hydrolases"/>
    <property type="match status" value="1"/>
</dbReference>
<dbReference type="PANTHER" id="PTHR21240:SF31">
    <property type="entry name" value="AMIDOHYDROLASE FAMILY PROTEIN (AFU_ORTHOLOGUE AFUA_7G05840)"/>
    <property type="match status" value="1"/>
</dbReference>
<proteinExistence type="inferred from homology"/>
<protein>
    <recommendedName>
        <fullName evidence="4">Amidohydrolase-related domain-containing protein</fullName>
    </recommendedName>
</protein>
<dbReference type="GO" id="GO:0019748">
    <property type="term" value="P:secondary metabolic process"/>
    <property type="evidence" value="ECO:0007669"/>
    <property type="project" value="TreeGrafter"/>
</dbReference>
<keyword evidence="2 3" id="KW-0456">Lyase</keyword>